<reference evidence="2" key="1">
    <citation type="submission" date="2022-11" db="UniProtKB">
        <authorList>
            <consortium name="WormBaseParasite"/>
        </authorList>
    </citation>
    <scope>IDENTIFICATION</scope>
</reference>
<evidence type="ECO:0000313" key="2">
    <source>
        <dbReference type="WBParaSite" id="jg2197"/>
    </source>
</evidence>
<dbReference type="AlphaFoldDB" id="A0A915DQ78"/>
<proteinExistence type="predicted"/>
<dbReference type="WBParaSite" id="jg2197">
    <property type="protein sequence ID" value="jg2197"/>
    <property type="gene ID" value="jg2197"/>
</dbReference>
<accession>A0A915DQ78</accession>
<evidence type="ECO:0000313" key="1">
    <source>
        <dbReference type="Proteomes" id="UP000887574"/>
    </source>
</evidence>
<organism evidence="1 2">
    <name type="scientific">Ditylenchus dipsaci</name>
    <dbReference type="NCBI Taxonomy" id="166011"/>
    <lineage>
        <taxon>Eukaryota</taxon>
        <taxon>Metazoa</taxon>
        <taxon>Ecdysozoa</taxon>
        <taxon>Nematoda</taxon>
        <taxon>Chromadorea</taxon>
        <taxon>Rhabditida</taxon>
        <taxon>Tylenchina</taxon>
        <taxon>Tylenchomorpha</taxon>
        <taxon>Sphaerularioidea</taxon>
        <taxon>Anguinidae</taxon>
        <taxon>Anguininae</taxon>
        <taxon>Ditylenchus</taxon>
    </lineage>
</organism>
<keyword evidence="1" id="KW-1185">Reference proteome</keyword>
<protein>
    <submittedName>
        <fullName evidence="2">Uncharacterized protein</fullName>
    </submittedName>
</protein>
<sequence>MHEPVSWLMTFVESIGYDLEEYEVWTSDMPKKMTAPFCENIIEKQSSIQFDLFGWGSSSTASGASSRPASTTSAEYSCCDALEADGPSNCCSTFFEANLQMLHSGLEAIIEDDVLSTFGQAPFTK</sequence>
<name>A0A915DQ78_9BILA</name>
<dbReference type="Proteomes" id="UP000887574">
    <property type="component" value="Unplaced"/>
</dbReference>